<name>A0ABX6NY31_AERME</name>
<reference evidence="1 2" key="1">
    <citation type="submission" date="2019-03" db="EMBL/GenBank/DDBJ databases">
        <title>Novel transposon Tn6433 accelerates the dissemination of tet(E) in Aeromonas from aerobic biofilm under oxytetracycline stress.</title>
        <authorList>
            <person name="Shi Y."/>
            <person name="Tian Z."/>
            <person name="Zhang Y."/>
            <person name="Zhang H."/>
            <person name="Yang M."/>
        </authorList>
    </citation>
    <scope>NUCLEOTIDE SEQUENCE [LARGE SCALE GENOMIC DNA]</scope>
    <source>
        <strain evidence="1 2">R50-22</strain>
        <plasmid evidence="2">paeme5</plasmid>
    </source>
</reference>
<dbReference type="Proteomes" id="UP000502657">
    <property type="component" value="Plasmid pAeme5"/>
</dbReference>
<evidence type="ECO:0000313" key="1">
    <source>
        <dbReference type="EMBL" id="QJT41293.1"/>
    </source>
</evidence>
<keyword evidence="1" id="KW-0614">Plasmid</keyword>
<evidence type="ECO:0000313" key="2">
    <source>
        <dbReference type="Proteomes" id="UP000502657"/>
    </source>
</evidence>
<proteinExistence type="predicted"/>
<organism evidence="1 2">
    <name type="scientific">Aeromonas media</name>
    <dbReference type="NCBI Taxonomy" id="651"/>
    <lineage>
        <taxon>Bacteria</taxon>
        <taxon>Pseudomonadati</taxon>
        <taxon>Pseudomonadota</taxon>
        <taxon>Gammaproteobacteria</taxon>
        <taxon>Aeromonadales</taxon>
        <taxon>Aeromonadaceae</taxon>
        <taxon>Aeromonas</taxon>
    </lineage>
</organism>
<geneLocation type="plasmid" evidence="2">
    <name>paeme5</name>
</geneLocation>
<protein>
    <submittedName>
        <fullName evidence="1">Uncharacterized protein</fullName>
    </submittedName>
</protein>
<dbReference type="RefSeq" id="WP_171270149.1">
    <property type="nucleotide sequence ID" value="NZ_CP038446.1"/>
</dbReference>
<keyword evidence="2" id="KW-1185">Reference proteome</keyword>
<sequence>MKEITPERDCMNIKLITGMLLWASAAKRTRLLRYGTPEERDIFVKKEKLKVKFVVLGIGLWIIASELFPSSATPVPPPSVTIIQAGQIVGVELHDTTFSTSTSVTTTTGIYQVKGGVSAAKGDLATIKKTKERGHGMQTSLCIESKIKSGCYAIM</sequence>
<gene>
    <name evidence="1" type="ORF">E4188_22610</name>
</gene>
<accession>A0ABX6NY31</accession>
<dbReference type="EMBL" id="CP038449">
    <property type="protein sequence ID" value="QJT41293.1"/>
    <property type="molecule type" value="Genomic_DNA"/>
</dbReference>